<name>A0ABT9B7N6_9BACT</name>
<reference evidence="1" key="1">
    <citation type="submission" date="2023-07" db="EMBL/GenBank/DDBJ databases">
        <authorList>
            <person name="Kim M.K."/>
        </authorList>
    </citation>
    <scope>NUCLEOTIDE SEQUENCE</scope>
    <source>
        <strain evidence="1">ASUV-10-1</strain>
    </source>
</reference>
<evidence type="ECO:0000313" key="1">
    <source>
        <dbReference type="EMBL" id="MDO7874291.1"/>
    </source>
</evidence>
<proteinExistence type="predicted"/>
<dbReference type="EMBL" id="JAUQSY010000003">
    <property type="protein sequence ID" value="MDO7874291.1"/>
    <property type="molecule type" value="Genomic_DNA"/>
</dbReference>
<gene>
    <name evidence="1" type="ORF">Q5H93_06065</name>
</gene>
<protein>
    <submittedName>
        <fullName evidence="1">Uncharacterized protein</fullName>
    </submittedName>
</protein>
<accession>A0ABT9B7N6</accession>
<keyword evidence="2" id="KW-1185">Reference proteome</keyword>
<dbReference type="RefSeq" id="WP_305005604.1">
    <property type="nucleotide sequence ID" value="NZ_JAUQSY010000003.1"/>
</dbReference>
<evidence type="ECO:0000313" key="2">
    <source>
        <dbReference type="Proteomes" id="UP001176429"/>
    </source>
</evidence>
<comment type="caution">
    <text evidence="1">The sequence shown here is derived from an EMBL/GenBank/DDBJ whole genome shotgun (WGS) entry which is preliminary data.</text>
</comment>
<dbReference type="Proteomes" id="UP001176429">
    <property type="component" value="Unassembled WGS sequence"/>
</dbReference>
<sequence length="133" mass="14660">MWVASPTAYDGFVVLYEPSRTQGGILNISASRYPANGVNQTVKLFAGPIFQNRTFRFTLPASNAEGSVSYYDETKSDQCNSILSYYASYLTGQLTLTRLDEQAGIISGTFDFTIAKPGCDTIRVTDGRFDKKL</sequence>
<organism evidence="1 2">
    <name type="scientific">Hymenobacter aranciens</name>
    <dbReference type="NCBI Taxonomy" id="3063996"/>
    <lineage>
        <taxon>Bacteria</taxon>
        <taxon>Pseudomonadati</taxon>
        <taxon>Bacteroidota</taxon>
        <taxon>Cytophagia</taxon>
        <taxon>Cytophagales</taxon>
        <taxon>Hymenobacteraceae</taxon>
        <taxon>Hymenobacter</taxon>
    </lineage>
</organism>